<evidence type="ECO:0000256" key="1">
    <source>
        <dbReference type="SAM" id="MobiDB-lite"/>
    </source>
</evidence>
<gene>
    <name evidence="2" type="ORF">QBZ16_002957</name>
</gene>
<feature type="region of interest" description="Disordered" evidence="1">
    <location>
        <begin position="1"/>
        <end position="42"/>
    </location>
</feature>
<comment type="caution">
    <text evidence="2">The sequence shown here is derived from an EMBL/GenBank/DDBJ whole genome shotgun (WGS) entry which is preliminary data.</text>
</comment>
<evidence type="ECO:0000313" key="3">
    <source>
        <dbReference type="Proteomes" id="UP001255856"/>
    </source>
</evidence>
<sequence length="89" mass="9821">MRHRAPVPVARRGGGLAARRVRRAHGRDVRARRDASEREQARSAEDLLAAAEALERARGVDARDCAPARNPYRFPLPAAARVALLATRF</sequence>
<feature type="compositionally biased region" description="Basic and acidic residues" evidence="1">
    <location>
        <begin position="26"/>
        <end position="42"/>
    </location>
</feature>
<evidence type="ECO:0000313" key="2">
    <source>
        <dbReference type="EMBL" id="KAK2079266.1"/>
    </source>
</evidence>
<reference evidence="2" key="1">
    <citation type="submission" date="2021-01" db="EMBL/GenBank/DDBJ databases">
        <authorList>
            <person name="Eckstrom K.M.E."/>
        </authorList>
    </citation>
    <scope>NUCLEOTIDE SEQUENCE</scope>
    <source>
        <strain evidence="2">UVCC 0001</strain>
    </source>
</reference>
<keyword evidence="3" id="KW-1185">Reference proteome</keyword>
<name>A0AAD9IIX6_PROWI</name>
<proteinExistence type="predicted"/>
<dbReference type="AlphaFoldDB" id="A0AAD9IIX6"/>
<protein>
    <submittedName>
        <fullName evidence="2">Uncharacterized protein</fullName>
    </submittedName>
</protein>
<dbReference type="Proteomes" id="UP001255856">
    <property type="component" value="Unassembled WGS sequence"/>
</dbReference>
<accession>A0AAD9IIX6</accession>
<organism evidence="2 3">
    <name type="scientific">Prototheca wickerhamii</name>
    <dbReference type="NCBI Taxonomy" id="3111"/>
    <lineage>
        <taxon>Eukaryota</taxon>
        <taxon>Viridiplantae</taxon>
        <taxon>Chlorophyta</taxon>
        <taxon>core chlorophytes</taxon>
        <taxon>Trebouxiophyceae</taxon>
        <taxon>Chlorellales</taxon>
        <taxon>Chlorellaceae</taxon>
        <taxon>Prototheca</taxon>
    </lineage>
</organism>
<dbReference type="EMBL" id="JASFZW010000003">
    <property type="protein sequence ID" value="KAK2079266.1"/>
    <property type="molecule type" value="Genomic_DNA"/>
</dbReference>